<organism evidence="1 2">
    <name type="scientific">Lautropia mirabilis ATCC 51599</name>
    <dbReference type="NCBI Taxonomy" id="887898"/>
    <lineage>
        <taxon>Bacteria</taxon>
        <taxon>Pseudomonadati</taxon>
        <taxon>Pseudomonadota</taxon>
        <taxon>Betaproteobacteria</taxon>
        <taxon>Burkholderiales</taxon>
        <taxon>Burkholderiaceae</taxon>
        <taxon>Lautropia</taxon>
    </lineage>
</organism>
<evidence type="ECO:0000313" key="2">
    <source>
        <dbReference type="Proteomes" id="UP000011021"/>
    </source>
</evidence>
<protein>
    <submittedName>
        <fullName evidence="1">Uncharacterized protein</fullName>
    </submittedName>
</protein>
<keyword evidence="2" id="KW-1185">Reference proteome</keyword>
<sequence length="42" mass="4989">MSDVGGIAIIAPWYPVHAGAWGRPDTFPRRRHRRRSFRRHFT</sequence>
<reference evidence="1 2" key="1">
    <citation type="submission" date="2010-12" db="EMBL/GenBank/DDBJ databases">
        <authorList>
            <person name="Muzny D."/>
            <person name="Qin X."/>
            <person name="Deng J."/>
            <person name="Jiang H."/>
            <person name="Liu Y."/>
            <person name="Qu J."/>
            <person name="Song X.-Z."/>
            <person name="Zhang L."/>
            <person name="Thornton R."/>
            <person name="Coyle M."/>
            <person name="Francisco L."/>
            <person name="Jackson L."/>
            <person name="Javaid M."/>
            <person name="Korchina V."/>
            <person name="Kovar C."/>
            <person name="Mata R."/>
            <person name="Mathew T."/>
            <person name="Ngo R."/>
            <person name="Nguyen L."/>
            <person name="Nguyen N."/>
            <person name="Okwuonu G."/>
            <person name="Ongeri F."/>
            <person name="Pham C."/>
            <person name="Simmons D."/>
            <person name="Wilczek-Boney K."/>
            <person name="Hale W."/>
            <person name="Jakkamsetti A."/>
            <person name="Pham P."/>
            <person name="Ruth R."/>
            <person name="San Lucas F."/>
            <person name="Warren J."/>
            <person name="Zhang J."/>
            <person name="Zhao Z."/>
            <person name="Zhou C."/>
            <person name="Zhu D."/>
            <person name="Lee S."/>
            <person name="Bess C."/>
            <person name="Blankenburg K."/>
            <person name="Forbes L."/>
            <person name="Fu Q."/>
            <person name="Gubbala S."/>
            <person name="Hirani K."/>
            <person name="Jayaseelan J.C."/>
            <person name="Lara F."/>
            <person name="Munidasa M."/>
            <person name="Palculict T."/>
            <person name="Patil S."/>
            <person name="Pu L.-L."/>
            <person name="Saada N."/>
            <person name="Tang L."/>
            <person name="Weissenberger G."/>
            <person name="Zhu Y."/>
            <person name="Hemphill L."/>
            <person name="Shang Y."/>
            <person name="Youmans B."/>
            <person name="Ayvaz T."/>
            <person name="Ross M."/>
            <person name="Santibanez J."/>
            <person name="Aqrawi P."/>
            <person name="Gross S."/>
            <person name="Joshi V."/>
            <person name="Fowler G."/>
            <person name="Nazareth L."/>
            <person name="Reid J."/>
            <person name="Worley K."/>
            <person name="Petrosino J."/>
            <person name="Highlander S."/>
            <person name="Gibbs R."/>
        </authorList>
    </citation>
    <scope>NUCLEOTIDE SEQUENCE [LARGE SCALE GENOMIC DNA]</scope>
    <source>
        <strain evidence="1 2">ATCC 51599</strain>
    </source>
</reference>
<accession>E7S0I5</accession>
<dbReference type="AlphaFoldDB" id="E7S0I5"/>
<dbReference type="HOGENOM" id="CLU_3253426_0_0_4"/>
<dbReference type="STRING" id="887898.HMPREF0551_2449"/>
<comment type="caution">
    <text evidence="1">The sequence shown here is derived from an EMBL/GenBank/DDBJ whole genome shotgun (WGS) entry which is preliminary data.</text>
</comment>
<dbReference type="Proteomes" id="UP000011021">
    <property type="component" value="Unassembled WGS sequence"/>
</dbReference>
<name>E7S0I5_9BURK</name>
<dbReference type="EMBL" id="AEQP01000022">
    <property type="protein sequence ID" value="EFV94334.1"/>
    <property type="molecule type" value="Genomic_DNA"/>
</dbReference>
<evidence type="ECO:0000313" key="1">
    <source>
        <dbReference type="EMBL" id="EFV94334.1"/>
    </source>
</evidence>
<proteinExistence type="predicted"/>
<gene>
    <name evidence="1" type="ORF">HMPREF0551_2449</name>
</gene>